<keyword evidence="7" id="KW-1015">Disulfide bond</keyword>
<comment type="subcellular location">
    <subcellularLocation>
        <location evidence="1">Cytoplasm</location>
    </subcellularLocation>
</comment>
<dbReference type="GO" id="GO:0003677">
    <property type="term" value="F:DNA binding"/>
    <property type="evidence" value="ECO:0007669"/>
    <property type="project" value="InterPro"/>
</dbReference>
<keyword evidence="8" id="KW-0676">Redox-active center</keyword>
<dbReference type="FunFam" id="3.40.30.10:FF:000124">
    <property type="entry name" value="Thioredoxin domain-containing 17"/>
    <property type="match status" value="1"/>
</dbReference>
<evidence type="ECO:0000256" key="6">
    <source>
        <dbReference type="ARBA" id="ARBA00022833"/>
    </source>
</evidence>
<dbReference type="Pfam" id="PF06110">
    <property type="entry name" value="TXD17-like_Trx"/>
    <property type="match status" value="1"/>
</dbReference>
<evidence type="ECO:0000259" key="9">
    <source>
        <dbReference type="PROSITE" id="PS50064"/>
    </source>
</evidence>
<evidence type="ECO:0000256" key="8">
    <source>
        <dbReference type="ARBA" id="ARBA00023284"/>
    </source>
</evidence>
<dbReference type="InterPro" id="IPR045108">
    <property type="entry name" value="TXNDC17-like"/>
</dbReference>
<comment type="caution">
    <text evidence="10">The sequence shown here is derived from an EMBL/GenBank/DDBJ whole genome shotgun (WGS) entry which is preliminary data.</text>
</comment>
<reference evidence="11" key="1">
    <citation type="submission" date="2023-01" db="EMBL/GenBank/DDBJ databases">
        <title>Key to firefly adult light organ development and bioluminescence: homeobox transcription factors regulate luciferase expression and transportation to peroxisome.</title>
        <authorList>
            <person name="Fu X."/>
        </authorList>
    </citation>
    <scope>NUCLEOTIDE SEQUENCE [LARGE SCALE GENOMIC DNA]</scope>
</reference>
<accession>A0AAN7P607</accession>
<gene>
    <name evidence="10" type="ORF">RN001_011633</name>
</gene>
<evidence type="ECO:0000256" key="7">
    <source>
        <dbReference type="ARBA" id="ARBA00023157"/>
    </source>
</evidence>
<comment type="similarity">
    <text evidence="2">Belongs to the thioredoxin family.</text>
</comment>
<evidence type="ECO:0000256" key="2">
    <source>
        <dbReference type="ARBA" id="ARBA00008987"/>
    </source>
</evidence>
<dbReference type="InterPro" id="IPR036249">
    <property type="entry name" value="Thioredoxin-like_sf"/>
</dbReference>
<dbReference type="InterPro" id="IPR010357">
    <property type="entry name" value="TXNDC17_dom"/>
</dbReference>
<dbReference type="GO" id="GO:0047134">
    <property type="term" value="F:protein-disulfide reductase [NAD(P)H] activity"/>
    <property type="evidence" value="ECO:0007669"/>
    <property type="project" value="InterPro"/>
</dbReference>
<name>A0AAN7P607_9COLE</name>
<evidence type="ECO:0000256" key="3">
    <source>
        <dbReference type="ARBA" id="ARBA00016949"/>
    </source>
</evidence>
<dbReference type="GO" id="GO:0005829">
    <property type="term" value="C:cytosol"/>
    <property type="evidence" value="ECO:0007669"/>
    <property type="project" value="TreeGrafter"/>
</dbReference>
<evidence type="ECO:0000256" key="1">
    <source>
        <dbReference type="ARBA" id="ARBA00004496"/>
    </source>
</evidence>
<dbReference type="EMBL" id="JARPUR010000005">
    <property type="protein sequence ID" value="KAK4875211.1"/>
    <property type="molecule type" value="Genomic_DNA"/>
</dbReference>
<proteinExistence type="inferred from homology"/>
<keyword evidence="11" id="KW-1185">Reference proteome</keyword>
<dbReference type="PANTHER" id="PTHR12452:SF0">
    <property type="entry name" value="THIOREDOXIN DOMAIN-CONTAINING PROTEIN 17"/>
    <property type="match status" value="1"/>
</dbReference>
<dbReference type="SUPFAM" id="SSF52833">
    <property type="entry name" value="Thioredoxin-like"/>
    <property type="match status" value="1"/>
</dbReference>
<keyword evidence="4" id="KW-0963">Cytoplasm</keyword>
<evidence type="ECO:0000313" key="10">
    <source>
        <dbReference type="EMBL" id="KAK4875211.1"/>
    </source>
</evidence>
<keyword evidence="5" id="KW-0479">Metal-binding</keyword>
<keyword evidence="6" id="KW-0862">Zinc</keyword>
<dbReference type="AlphaFoldDB" id="A0AAN7P607"/>
<dbReference type="InterPro" id="IPR001510">
    <property type="entry name" value="Znf_PARP"/>
</dbReference>
<dbReference type="GO" id="GO:0008270">
    <property type="term" value="F:zinc ion binding"/>
    <property type="evidence" value="ECO:0007669"/>
    <property type="project" value="InterPro"/>
</dbReference>
<dbReference type="Proteomes" id="UP001353858">
    <property type="component" value="Unassembled WGS sequence"/>
</dbReference>
<evidence type="ECO:0000256" key="5">
    <source>
        <dbReference type="ARBA" id="ARBA00022723"/>
    </source>
</evidence>
<dbReference type="PROSITE" id="PS50064">
    <property type="entry name" value="ZF_PARP_2"/>
    <property type="match status" value="1"/>
</dbReference>
<dbReference type="CDD" id="cd02952">
    <property type="entry name" value="TRP14_like"/>
    <property type="match status" value="1"/>
</dbReference>
<organism evidence="10 11">
    <name type="scientific">Aquatica leii</name>
    <dbReference type="NCBI Taxonomy" id="1421715"/>
    <lineage>
        <taxon>Eukaryota</taxon>
        <taxon>Metazoa</taxon>
        <taxon>Ecdysozoa</taxon>
        <taxon>Arthropoda</taxon>
        <taxon>Hexapoda</taxon>
        <taxon>Insecta</taxon>
        <taxon>Pterygota</taxon>
        <taxon>Neoptera</taxon>
        <taxon>Endopterygota</taxon>
        <taxon>Coleoptera</taxon>
        <taxon>Polyphaga</taxon>
        <taxon>Elateriformia</taxon>
        <taxon>Elateroidea</taxon>
        <taxon>Lampyridae</taxon>
        <taxon>Luciolinae</taxon>
        <taxon>Aquatica</taxon>
    </lineage>
</organism>
<evidence type="ECO:0000256" key="4">
    <source>
        <dbReference type="ARBA" id="ARBA00022490"/>
    </source>
</evidence>
<evidence type="ECO:0000313" key="11">
    <source>
        <dbReference type="Proteomes" id="UP001353858"/>
    </source>
</evidence>
<dbReference type="PANTHER" id="PTHR12452">
    <property type="entry name" value="42-9-9 PROTEIN-RELATED"/>
    <property type="match status" value="1"/>
</dbReference>
<protein>
    <recommendedName>
        <fullName evidence="3">Thioredoxin domain-containing protein 17</fullName>
    </recommendedName>
</protein>
<sequence length="125" mass="14498">MVIRHHVEGYDNFCELMNNFKDVTETIHVYFSGSKLPSGISWCDDCVRAFPVVEAALSKADTNSHFIYVEVGDRPTWKSAECPFRKDKRTRLLVIPTLIRWGQPQRLEGDQCEKEDLVEMLFTDE</sequence>
<feature type="domain" description="PARP-type" evidence="9">
    <location>
        <begin position="31"/>
        <end position="109"/>
    </location>
</feature>
<dbReference type="Gene3D" id="3.40.30.10">
    <property type="entry name" value="Glutaredoxin"/>
    <property type="match status" value="1"/>
</dbReference>